<evidence type="ECO:0000256" key="1">
    <source>
        <dbReference type="ARBA" id="ARBA00023267"/>
    </source>
</evidence>
<proteinExistence type="predicted"/>
<organism evidence="3 4">
    <name type="scientific">Paralcaligenes ureilyticus</name>
    <dbReference type="NCBI Taxonomy" id="627131"/>
    <lineage>
        <taxon>Bacteria</taxon>
        <taxon>Pseudomonadati</taxon>
        <taxon>Pseudomonadota</taxon>
        <taxon>Betaproteobacteria</taxon>
        <taxon>Burkholderiales</taxon>
        <taxon>Alcaligenaceae</taxon>
        <taxon>Paralcaligenes</taxon>
    </lineage>
</organism>
<dbReference type="InterPro" id="IPR050709">
    <property type="entry name" value="Biotin_Carboxyl_Carrier/Decarb"/>
</dbReference>
<dbReference type="Proteomes" id="UP000295525">
    <property type="component" value="Unassembled WGS sequence"/>
</dbReference>
<dbReference type="Gene3D" id="2.40.50.100">
    <property type="match status" value="1"/>
</dbReference>
<keyword evidence="4" id="KW-1185">Reference proteome</keyword>
<dbReference type="PANTHER" id="PTHR45266:SF3">
    <property type="entry name" value="OXALOACETATE DECARBOXYLASE ALPHA CHAIN"/>
    <property type="match status" value="1"/>
</dbReference>
<accession>A0A4R3M5L9</accession>
<protein>
    <submittedName>
        <fullName evidence="3">Acetyl-CoA carboxylase biotin carboxyl carrier protein</fullName>
    </submittedName>
</protein>
<dbReference type="EMBL" id="SMAJ01000005">
    <property type="protein sequence ID" value="TCT08590.1"/>
    <property type="molecule type" value="Genomic_DNA"/>
</dbReference>
<dbReference type="InterPro" id="IPR011053">
    <property type="entry name" value="Single_hybrid_motif"/>
</dbReference>
<dbReference type="SUPFAM" id="SSF51230">
    <property type="entry name" value="Single hybrid motif"/>
    <property type="match status" value="1"/>
</dbReference>
<evidence type="ECO:0000259" key="2">
    <source>
        <dbReference type="PROSITE" id="PS50968"/>
    </source>
</evidence>
<dbReference type="PANTHER" id="PTHR45266">
    <property type="entry name" value="OXALOACETATE DECARBOXYLASE ALPHA CHAIN"/>
    <property type="match status" value="1"/>
</dbReference>
<dbReference type="CDD" id="cd06850">
    <property type="entry name" value="biotinyl_domain"/>
    <property type="match status" value="1"/>
</dbReference>
<dbReference type="Pfam" id="PF00364">
    <property type="entry name" value="Biotin_lipoyl"/>
    <property type="match status" value="1"/>
</dbReference>
<reference evidence="3 4" key="1">
    <citation type="submission" date="2019-03" db="EMBL/GenBank/DDBJ databases">
        <title>Genomic Encyclopedia of Type Strains, Phase IV (KMG-IV): sequencing the most valuable type-strain genomes for metagenomic binning, comparative biology and taxonomic classification.</title>
        <authorList>
            <person name="Goeker M."/>
        </authorList>
    </citation>
    <scope>NUCLEOTIDE SEQUENCE [LARGE SCALE GENOMIC DNA]</scope>
    <source>
        <strain evidence="3 4">DSM 24591</strain>
    </source>
</reference>
<evidence type="ECO:0000313" key="4">
    <source>
        <dbReference type="Proteomes" id="UP000295525"/>
    </source>
</evidence>
<sequence length="76" mass="8181">MAHKEITSDVSGKVWKIEVQEGAEIDEDESIMIIDSMKMEIPVLSAVSGRVVRLLVKEGDPVAEGQTVATIDAEGV</sequence>
<dbReference type="InterPro" id="IPR000089">
    <property type="entry name" value="Biotin_lipoyl"/>
</dbReference>
<feature type="domain" description="Lipoyl-binding" evidence="2">
    <location>
        <begin position="1"/>
        <end position="72"/>
    </location>
</feature>
<comment type="caution">
    <text evidence="3">The sequence shown here is derived from an EMBL/GenBank/DDBJ whole genome shotgun (WGS) entry which is preliminary data.</text>
</comment>
<keyword evidence="1" id="KW-0092">Biotin</keyword>
<dbReference type="AlphaFoldDB" id="A0A4R3M5L9"/>
<name>A0A4R3M5L9_9BURK</name>
<gene>
    <name evidence="3" type="ORF">EDC26_105142</name>
</gene>
<evidence type="ECO:0000313" key="3">
    <source>
        <dbReference type="EMBL" id="TCT08590.1"/>
    </source>
</evidence>
<dbReference type="PROSITE" id="PS50968">
    <property type="entry name" value="BIOTINYL_LIPOYL"/>
    <property type="match status" value="1"/>
</dbReference>
<dbReference type="OrthoDB" id="9760256at2"/>
<dbReference type="RefSeq" id="WP_132581711.1">
    <property type="nucleotide sequence ID" value="NZ_SMAJ01000005.1"/>
</dbReference>